<proteinExistence type="predicted"/>
<evidence type="ECO:0000256" key="3">
    <source>
        <dbReference type="SAM" id="MobiDB-lite"/>
    </source>
</evidence>
<dbReference type="InterPro" id="IPR050730">
    <property type="entry name" value="UBX_domain-protein"/>
</dbReference>
<feature type="coiled-coil region" evidence="2">
    <location>
        <begin position="381"/>
        <end position="416"/>
    </location>
</feature>
<accession>A0A0B7FSM0</accession>
<keyword evidence="4" id="KW-0812">Transmembrane</keyword>
<dbReference type="InterPro" id="IPR001012">
    <property type="entry name" value="UBX_dom"/>
</dbReference>
<dbReference type="Pfam" id="PF00789">
    <property type="entry name" value="UBX"/>
    <property type="match status" value="1"/>
</dbReference>
<dbReference type="InterPro" id="IPR036249">
    <property type="entry name" value="Thioredoxin-like_sf"/>
</dbReference>
<dbReference type="PANTHER" id="PTHR23322">
    <property type="entry name" value="FAS-ASSOCIATED PROTEIN"/>
    <property type="match status" value="1"/>
</dbReference>
<dbReference type="SMART" id="SM00594">
    <property type="entry name" value="UAS"/>
    <property type="match status" value="1"/>
</dbReference>
<feature type="domain" description="UBX" evidence="5">
    <location>
        <begin position="434"/>
        <end position="504"/>
    </location>
</feature>
<evidence type="ECO:0000256" key="2">
    <source>
        <dbReference type="SAM" id="Coils"/>
    </source>
</evidence>
<keyword evidence="4" id="KW-1133">Transmembrane helix</keyword>
<sequence>METNITHDLSEEQRQALAQVQEVTGAANPQREIAELRKANWNAQTALQAIFDESGTAPAPTASSAGSSSRIEQMEFDDTLQGASTRRAPASAYATTSQSGLNLFRVLAYPFSVTMSLFTFVIRIVGFPLRLIGIPLPRLPPISLVGALTFFNRARRSGGDIDDPRTATLRWVRQLEEETGAVSVGRARELEKGKEGEGETKGEEPPRTGVLPNFFIGSYEEALRTAQRELRVLCVILVSEEHDDVAPFKRNVLVNEEVVGALNENNFVVWGGDVRDREAYQASLKLAATTYPFVAFVSLLPPPSTRSSSTSTASQLSVVSRLNPLSPTAFITHISHTVIPRTQPFLQRLRTAEQQRIRERQLREEQDRAFEESMRRDGERIRAAREREREAEARAAQEAERERLRLEDEERRERRRRDREIWRRWARRSLVPDEPDQGLRVTVRIPSGQRRMRVFPASAPVKAIYAFVETLSIPADQSPTDDPTSPPEGYEHEWGFELATTFPRVVVPCAEGTVVGDVEVLRGGVVLVVEGSADDRENDEDEDEDEDED</sequence>
<gene>
    <name evidence="6" type="ORF">RSOLAG1IB_09173</name>
</gene>
<dbReference type="EMBL" id="LN679139">
    <property type="protein sequence ID" value="CEL59889.1"/>
    <property type="molecule type" value="Genomic_DNA"/>
</dbReference>
<dbReference type="GO" id="GO:0005783">
    <property type="term" value="C:endoplasmic reticulum"/>
    <property type="evidence" value="ECO:0007669"/>
    <property type="project" value="TreeGrafter"/>
</dbReference>
<dbReference type="InterPro" id="IPR006577">
    <property type="entry name" value="UAS"/>
</dbReference>
<evidence type="ECO:0000256" key="4">
    <source>
        <dbReference type="SAM" id="Phobius"/>
    </source>
</evidence>
<name>A0A0B7FSM0_THACB</name>
<dbReference type="SMART" id="SM00166">
    <property type="entry name" value="UBX"/>
    <property type="match status" value="1"/>
</dbReference>
<dbReference type="GO" id="GO:0043130">
    <property type="term" value="F:ubiquitin binding"/>
    <property type="evidence" value="ECO:0007669"/>
    <property type="project" value="TreeGrafter"/>
</dbReference>
<dbReference type="SUPFAM" id="SSF52833">
    <property type="entry name" value="Thioredoxin-like"/>
    <property type="match status" value="1"/>
</dbReference>
<dbReference type="AlphaFoldDB" id="A0A0B7FSM0"/>
<dbReference type="PROSITE" id="PS50033">
    <property type="entry name" value="UBX"/>
    <property type="match status" value="1"/>
</dbReference>
<evidence type="ECO:0000313" key="7">
    <source>
        <dbReference type="Proteomes" id="UP000059188"/>
    </source>
</evidence>
<feature type="region of interest" description="Disordered" evidence="3">
    <location>
        <begin position="529"/>
        <end position="549"/>
    </location>
</feature>
<protein>
    <submittedName>
        <fullName evidence="6">UBX domain-containing protein 10</fullName>
    </submittedName>
</protein>
<organism evidence="6 7">
    <name type="scientific">Thanatephorus cucumeris (strain AG1-IB / isolate 7/3/14)</name>
    <name type="common">Lettuce bottom rot fungus</name>
    <name type="synonym">Rhizoctonia solani</name>
    <dbReference type="NCBI Taxonomy" id="1108050"/>
    <lineage>
        <taxon>Eukaryota</taxon>
        <taxon>Fungi</taxon>
        <taxon>Dikarya</taxon>
        <taxon>Basidiomycota</taxon>
        <taxon>Agaricomycotina</taxon>
        <taxon>Agaricomycetes</taxon>
        <taxon>Cantharellales</taxon>
        <taxon>Ceratobasidiaceae</taxon>
        <taxon>Rhizoctonia</taxon>
        <taxon>Rhizoctonia solani AG-1</taxon>
    </lineage>
</organism>
<dbReference type="SUPFAM" id="SSF54236">
    <property type="entry name" value="Ubiquitin-like"/>
    <property type="match status" value="1"/>
</dbReference>
<feature type="transmembrane region" description="Helical" evidence="4">
    <location>
        <begin position="106"/>
        <end position="125"/>
    </location>
</feature>
<dbReference type="Gene3D" id="3.40.30.10">
    <property type="entry name" value="Glutaredoxin"/>
    <property type="match status" value="1"/>
</dbReference>
<dbReference type="Proteomes" id="UP000059188">
    <property type="component" value="Unassembled WGS sequence"/>
</dbReference>
<keyword evidence="1 2" id="KW-0175">Coiled coil</keyword>
<evidence type="ECO:0000256" key="1">
    <source>
        <dbReference type="ARBA" id="ARBA00023054"/>
    </source>
</evidence>
<feature type="compositionally biased region" description="Acidic residues" evidence="3">
    <location>
        <begin position="536"/>
        <end position="549"/>
    </location>
</feature>
<dbReference type="PANTHER" id="PTHR23322:SF1">
    <property type="entry name" value="FAS-ASSOCIATED FACTOR 2"/>
    <property type="match status" value="1"/>
</dbReference>
<keyword evidence="7" id="KW-1185">Reference proteome</keyword>
<reference evidence="6 7" key="1">
    <citation type="submission" date="2014-11" db="EMBL/GenBank/DDBJ databases">
        <authorList>
            <person name="Wibberg Daniel"/>
        </authorList>
    </citation>
    <scope>NUCLEOTIDE SEQUENCE [LARGE SCALE GENOMIC DNA]</scope>
    <source>
        <strain evidence="6">Rhizoctonia solani AG1-IB 7/3/14</strain>
    </source>
</reference>
<dbReference type="InterPro" id="IPR029071">
    <property type="entry name" value="Ubiquitin-like_domsf"/>
</dbReference>
<evidence type="ECO:0000259" key="5">
    <source>
        <dbReference type="PROSITE" id="PS50033"/>
    </source>
</evidence>
<keyword evidence="4" id="KW-0472">Membrane</keyword>
<dbReference type="Gene3D" id="3.10.20.90">
    <property type="entry name" value="Phosphatidylinositol 3-kinase Catalytic Subunit, Chain A, domain 1"/>
    <property type="match status" value="1"/>
</dbReference>
<dbReference type="STRING" id="1108050.A0A0B7FSM0"/>
<feature type="compositionally biased region" description="Basic and acidic residues" evidence="3">
    <location>
        <begin position="186"/>
        <end position="206"/>
    </location>
</feature>
<dbReference type="GO" id="GO:0036503">
    <property type="term" value="P:ERAD pathway"/>
    <property type="evidence" value="ECO:0007669"/>
    <property type="project" value="TreeGrafter"/>
</dbReference>
<feature type="region of interest" description="Disordered" evidence="3">
    <location>
        <begin position="184"/>
        <end position="207"/>
    </location>
</feature>
<evidence type="ECO:0000313" key="6">
    <source>
        <dbReference type="EMBL" id="CEL59889.1"/>
    </source>
</evidence>
<dbReference type="Gene3D" id="1.10.8.10">
    <property type="entry name" value="DNA helicase RuvA subunit, C-terminal domain"/>
    <property type="match status" value="1"/>
</dbReference>
<dbReference type="OrthoDB" id="1026733at2759"/>